<evidence type="ECO:0000256" key="1">
    <source>
        <dbReference type="SAM" id="SignalP"/>
    </source>
</evidence>
<evidence type="ECO:0000313" key="3">
    <source>
        <dbReference type="Proteomes" id="UP000239469"/>
    </source>
</evidence>
<feature type="signal peptide" evidence="1">
    <location>
        <begin position="1"/>
        <end position="25"/>
    </location>
</feature>
<comment type="caution">
    <text evidence="2">The sequence shown here is derived from an EMBL/GenBank/DDBJ whole genome shotgun (WGS) entry which is preliminary data.</text>
</comment>
<dbReference type="RefSeq" id="WP_106077412.1">
    <property type="nucleotide sequence ID" value="NZ_MTBD01000028.1"/>
</dbReference>
<reference evidence="2 3" key="1">
    <citation type="submission" date="2017-01" db="EMBL/GenBank/DDBJ databases">
        <title>New insights into the genetic diversity of Chromobacterium isolated from tropical freshwater lake.</title>
        <authorList>
            <person name="Santos A.B."/>
            <person name="Nascimento A.M."/>
            <person name="Da Silva P.C."/>
        </authorList>
    </citation>
    <scope>NUCLEOTIDE SEQUENCE [LARGE SCALE GENOMIC DNA]</scope>
    <source>
        <strain evidence="2 3">56AF</strain>
    </source>
</reference>
<dbReference type="PROSITE" id="PS51257">
    <property type="entry name" value="PROKAR_LIPOPROTEIN"/>
    <property type="match status" value="1"/>
</dbReference>
<gene>
    <name evidence="2" type="ORF">BUE93_15460</name>
</gene>
<dbReference type="OrthoDB" id="5903640at2"/>
<proteinExistence type="predicted"/>
<feature type="chain" id="PRO_5015652877" evidence="1">
    <location>
        <begin position="26"/>
        <end position="597"/>
    </location>
</feature>
<sequence length="597" mass="64137">MTMKVLSMANFTRKLLPLLTISVLAACGGGGSGDSSSSGASNLGGNTATQYHIAGQVQKGPFIFGSQIWISELDDKLSPTGKIYLTQTKDDLGNFGIPGAVNTKLVELTGSGYYMNELTGTLSTAPVTLNAVADLSVSKSLTINLLTTLQAPRLKTLMAGGSDYQSAYNQSRNEVLAVFGIDAGKVDNLGSLFDMRINGTADQDSILLATSAVLSQAARNQFSSAETAELSHLISTIASDLANNGKLSSQSLQDQLKIAATQIDLDTVRRNVETYYAGRGIKLVAPKFEEWIDKDNSGVIPRRMIEPSNSSFNTIENATPDNSYTSNSIKVDGLQQGQSMLVQLLSDATLIKNNQIIGKNTTAKNGDNLQIQTIAPSFGESQETKIKLGSKTISWVINSKNTELKFDNTYYDASSYSPSISTKNGINYIAFSFSPDADFTARYAGIDGSSKSSLNISIYDENTYNPNNSYAIPGTSLITSNTKTNSIGKKPVPSVNNKSKSNFYPNGIQFSLGSDGIDLKKGKRYWLVVNSTDKSGIEIKANPGSYDRQITPITYSSNGKSWVGCQDGADWDRNYSPYCTGGGLFLFNKPPAIWLAN</sequence>
<keyword evidence="1" id="KW-0732">Signal</keyword>
<organism evidence="2 3">
    <name type="scientific">Chromobacterium amazonense</name>
    <dbReference type="NCBI Taxonomy" id="1382803"/>
    <lineage>
        <taxon>Bacteria</taxon>
        <taxon>Pseudomonadati</taxon>
        <taxon>Pseudomonadota</taxon>
        <taxon>Betaproteobacteria</taxon>
        <taxon>Neisseriales</taxon>
        <taxon>Chromobacteriaceae</taxon>
        <taxon>Chromobacterium</taxon>
    </lineage>
</organism>
<dbReference type="EMBL" id="MTBD01000028">
    <property type="protein sequence ID" value="PRP70062.1"/>
    <property type="molecule type" value="Genomic_DNA"/>
</dbReference>
<accession>A0A2S9X2W7</accession>
<name>A0A2S9X2W7_9NEIS</name>
<dbReference type="AlphaFoldDB" id="A0A2S9X2W7"/>
<protein>
    <submittedName>
        <fullName evidence="2">Uncharacterized protein</fullName>
    </submittedName>
</protein>
<evidence type="ECO:0000313" key="2">
    <source>
        <dbReference type="EMBL" id="PRP70062.1"/>
    </source>
</evidence>
<dbReference type="Proteomes" id="UP000239469">
    <property type="component" value="Unassembled WGS sequence"/>
</dbReference>